<dbReference type="OrthoDB" id="5946976at2759"/>
<reference evidence="3" key="1">
    <citation type="submission" date="2015-02" db="EMBL/GenBank/DDBJ databases">
        <title>Genome sequencing for Strongylocentrotus purpuratus.</title>
        <authorList>
            <person name="Murali S."/>
            <person name="Liu Y."/>
            <person name="Vee V."/>
            <person name="English A."/>
            <person name="Wang M."/>
            <person name="Skinner E."/>
            <person name="Han Y."/>
            <person name="Muzny D.M."/>
            <person name="Worley K.C."/>
            <person name="Gibbs R.A."/>
        </authorList>
    </citation>
    <scope>NUCLEOTIDE SEQUENCE</scope>
</reference>
<evidence type="ECO:0000313" key="3">
    <source>
        <dbReference type="Proteomes" id="UP000007110"/>
    </source>
</evidence>
<dbReference type="InterPro" id="IPR012338">
    <property type="entry name" value="Beta-lactam/transpept-like"/>
</dbReference>
<dbReference type="PANTHER" id="PTHR43319:SF3">
    <property type="entry name" value="BETA-LACTAMASE-RELATED DOMAIN-CONTAINING PROTEIN"/>
    <property type="match status" value="1"/>
</dbReference>
<protein>
    <recommendedName>
        <fullName evidence="1">Beta-lactamase-related domain-containing protein</fullName>
    </recommendedName>
</protein>
<dbReference type="Pfam" id="PF00144">
    <property type="entry name" value="Beta-lactamase"/>
    <property type="match status" value="1"/>
</dbReference>
<dbReference type="OMA" id="TNKPEWR"/>
<keyword evidence="3" id="KW-1185">Reference proteome</keyword>
<dbReference type="InterPro" id="IPR001466">
    <property type="entry name" value="Beta-lactam-related"/>
</dbReference>
<dbReference type="InterPro" id="IPR052907">
    <property type="entry name" value="Beta-lactamase/esterase"/>
</dbReference>
<dbReference type="Gene3D" id="3.40.710.10">
    <property type="entry name" value="DD-peptidase/beta-lactamase superfamily"/>
    <property type="match status" value="1"/>
</dbReference>
<reference evidence="2" key="2">
    <citation type="submission" date="2021-01" db="UniProtKB">
        <authorList>
            <consortium name="EnsemblMetazoa"/>
        </authorList>
    </citation>
    <scope>IDENTIFICATION</scope>
</reference>
<evidence type="ECO:0000313" key="2">
    <source>
        <dbReference type="EnsemblMetazoa" id="XP_030842638"/>
    </source>
</evidence>
<feature type="domain" description="Beta-lactamase-related" evidence="1">
    <location>
        <begin position="45"/>
        <end position="405"/>
    </location>
</feature>
<name>A0A7M7NWB0_STRPU</name>
<sequence>MFENLALIASTALIVRYLPKFRQWNLPVHVGGYVKPGFEEVEEVFRRNFEKGPEKRKSGSGFAVYHKGEKVVNIFGGYADADILQLWRENTLSLVYSTSKVVGAICIAKLVDEGVLEYQRPVADYWPEFGANGKDRITVQQLMEHKAGLPLFPEPITYDLLRDKAKLGAMFAAASPCWEPGTAHGYHAVSIGPLTSELLRRVDPKGRTLGKFFDEEIAKPFGIDFFIGLPLEQNHRTAKLICADPGPGVSFRSVRNSSKNRTAIAGSMKDMTYVTKLVQNSGELKDFFRTQNNPEYRAVEIASANGFGTAEALAKLMGILAVGGTDPVTQKTLLSKKRVESFLESEPETIDKVIQIPISWKCGMAIDDTEDGGKIFGHPGAGGQVAFTDLEHRLGYAFTSRYAAPFGFGDDPRFKNLQKAMYRCVKKLEVMN</sequence>
<dbReference type="SUPFAM" id="SSF56601">
    <property type="entry name" value="beta-lactamase/transpeptidase-like"/>
    <property type="match status" value="1"/>
</dbReference>
<dbReference type="KEGG" id="spu:593934"/>
<dbReference type="RefSeq" id="XP_030842638.1">
    <property type="nucleotide sequence ID" value="XM_030986778.1"/>
</dbReference>
<organism evidence="2 3">
    <name type="scientific">Strongylocentrotus purpuratus</name>
    <name type="common">Purple sea urchin</name>
    <dbReference type="NCBI Taxonomy" id="7668"/>
    <lineage>
        <taxon>Eukaryota</taxon>
        <taxon>Metazoa</taxon>
        <taxon>Echinodermata</taxon>
        <taxon>Eleutherozoa</taxon>
        <taxon>Echinozoa</taxon>
        <taxon>Echinoidea</taxon>
        <taxon>Euechinoidea</taxon>
        <taxon>Echinacea</taxon>
        <taxon>Camarodonta</taxon>
        <taxon>Echinidea</taxon>
        <taxon>Strongylocentrotidae</taxon>
        <taxon>Strongylocentrotus</taxon>
    </lineage>
</organism>
<dbReference type="GeneID" id="593934"/>
<dbReference type="EnsemblMetazoa" id="XM_030986778">
    <property type="protein sequence ID" value="XP_030842638"/>
    <property type="gene ID" value="LOC593934"/>
</dbReference>
<dbReference type="PANTHER" id="PTHR43319">
    <property type="entry name" value="BETA-LACTAMASE-RELATED"/>
    <property type="match status" value="1"/>
</dbReference>
<dbReference type="Proteomes" id="UP000007110">
    <property type="component" value="Unassembled WGS sequence"/>
</dbReference>
<evidence type="ECO:0000259" key="1">
    <source>
        <dbReference type="Pfam" id="PF00144"/>
    </source>
</evidence>
<accession>A0A7M7NWB0</accession>
<proteinExistence type="predicted"/>
<dbReference type="AlphaFoldDB" id="A0A7M7NWB0"/>
<dbReference type="InParanoid" id="A0A7M7NWB0"/>